<name>A0A0A0B8D2_9CELL</name>
<accession>A0A0A0B8D2</accession>
<evidence type="ECO:0000256" key="7">
    <source>
        <dbReference type="SAM" id="MobiDB-lite"/>
    </source>
</evidence>
<dbReference type="PANTHER" id="PTHR30606">
    <property type="entry name" value="LIPID A BIOSYNTHESIS LAUROYL ACYLTRANSFERASE"/>
    <property type="match status" value="1"/>
</dbReference>
<keyword evidence="4 8" id="KW-0808">Transferase</keyword>
<reference evidence="8 9" key="1">
    <citation type="submission" date="2013-10" db="EMBL/GenBank/DDBJ databases">
        <authorList>
            <person name="Wang G."/>
            <person name="Zhuang W."/>
        </authorList>
    </citation>
    <scope>NUCLEOTIDE SEQUENCE [LARGE SCALE GENOMIC DNA]</scope>
    <source>
        <strain evidence="8 9">DSM 20118</strain>
    </source>
</reference>
<dbReference type="AlphaFoldDB" id="A0A0A0B8D2"/>
<sequence>MRRPDPARLVVLGWRVAGRVPGPVLRGACTLAADLAWLRRTGGVRRLEANLARVRPGATPRELRRLSRDGMRSYMRYYGEAFALDTLPPAQLAARVRATGLDWLQPRLDAGEAIVLALTHMGNWDLAGAWATVHLAPVTTVAERLRPEELFQQFLAFREGLGMTIIPLGDGGGGDVFRELVGAVRTGPRLVPLLADRDLTARGVEVDLFGTRARVAAGPAALAVSAGATLAPATIHYERLGGERRRAAGSPWGVVIQFLPPVTLPDAVARPDRVRVLTQAWVDAIAAVIAEHPEDWHMLQKVFVDDLDAARYAATVAGERAGAGSPTGAGSPGAATPDPTAPAAPTAPSPVETP</sequence>
<keyword evidence="3" id="KW-0997">Cell inner membrane</keyword>
<organism evidence="8 9">
    <name type="scientific">Cellulomonas cellasea DSM 20118</name>
    <dbReference type="NCBI Taxonomy" id="1408250"/>
    <lineage>
        <taxon>Bacteria</taxon>
        <taxon>Bacillati</taxon>
        <taxon>Actinomycetota</taxon>
        <taxon>Actinomycetes</taxon>
        <taxon>Micrococcales</taxon>
        <taxon>Cellulomonadaceae</taxon>
        <taxon>Cellulomonas</taxon>
    </lineage>
</organism>
<dbReference type="GO" id="GO:0016746">
    <property type="term" value="F:acyltransferase activity"/>
    <property type="evidence" value="ECO:0007669"/>
    <property type="project" value="UniProtKB-KW"/>
</dbReference>
<dbReference type="PANTHER" id="PTHR30606:SF10">
    <property type="entry name" value="PHOSPHATIDYLINOSITOL MANNOSIDE ACYLTRANSFERASE"/>
    <property type="match status" value="1"/>
</dbReference>
<keyword evidence="5" id="KW-0472">Membrane</keyword>
<dbReference type="STRING" id="1408250.Q760_09215"/>
<proteinExistence type="predicted"/>
<gene>
    <name evidence="8" type="ORF">Q760_09215</name>
</gene>
<comment type="subcellular location">
    <subcellularLocation>
        <location evidence="1">Cell inner membrane</location>
    </subcellularLocation>
</comment>
<dbReference type="NCBIfam" id="NF005919">
    <property type="entry name" value="PRK07920.1"/>
    <property type="match status" value="1"/>
</dbReference>
<evidence type="ECO:0000256" key="2">
    <source>
        <dbReference type="ARBA" id="ARBA00022475"/>
    </source>
</evidence>
<dbReference type="GO" id="GO:0005886">
    <property type="term" value="C:plasma membrane"/>
    <property type="evidence" value="ECO:0007669"/>
    <property type="project" value="UniProtKB-SubCell"/>
</dbReference>
<keyword evidence="9" id="KW-1185">Reference proteome</keyword>
<evidence type="ECO:0000256" key="4">
    <source>
        <dbReference type="ARBA" id="ARBA00022679"/>
    </source>
</evidence>
<evidence type="ECO:0000313" key="8">
    <source>
        <dbReference type="EMBL" id="KGM03135.1"/>
    </source>
</evidence>
<protein>
    <submittedName>
        <fullName evidence="8">Lipid A biosynthesis acyltransferase</fullName>
    </submittedName>
</protein>
<dbReference type="EMBL" id="AXNT01000023">
    <property type="protein sequence ID" value="KGM03135.1"/>
    <property type="molecule type" value="Genomic_DNA"/>
</dbReference>
<keyword evidence="6 8" id="KW-0012">Acyltransferase</keyword>
<evidence type="ECO:0000256" key="6">
    <source>
        <dbReference type="ARBA" id="ARBA00023315"/>
    </source>
</evidence>
<feature type="region of interest" description="Disordered" evidence="7">
    <location>
        <begin position="318"/>
        <end position="354"/>
    </location>
</feature>
<keyword evidence="2" id="KW-1003">Cell membrane</keyword>
<dbReference type="OrthoDB" id="9803456at2"/>
<evidence type="ECO:0000256" key="1">
    <source>
        <dbReference type="ARBA" id="ARBA00004533"/>
    </source>
</evidence>
<evidence type="ECO:0000256" key="5">
    <source>
        <dbReference type="ARBA" id="ARBA00023136"/>
    </source>
</evidence>
<dbReference type="Proteomes" id="UP000029833">
    <property type="component" value="Unassembled WGS sequence"/>
</dbReference>
<dbReference type="GO" id="GO:0009247">
    <property type="term" value="P:glycolipid biosynthetic process"/>
    <property type="evidence" value="ECO:0007669"/>
    <property type="project" value="UniProtKB-ARBA"/>
</dbReference>
<feature type="compositionally biased region" description="Pro residues" evidence="7">
    <location>
        <begin position="339"/>
        <end position="354"/>
    </location>
</feature>
<dbReference type="CDD" id="cd07984">
    <property type="entry name" value="LPLAT_LABLAT-like"/>
    <property type="match status" value="1"/>
</dbReference>
<evidence type="ECO:0000313" key="9">
    <source>
        <dbReference type="Proteomes" id="UP000029833"/>
    </source>
</evidence>
<dbReference type="Pfam" id="PF03279">
    <property type="entry name" value="Lip_A_acyltrans"/>
    <property type="match status" value="1"/>
</dbReference>
<evidence type="ECO:0000256" key="3">
    <source>
        <dbReference type="ARBA" id="ARBA00022519"/>
    </source>
</evidence>
<dbReference type="RefSeq" id="WP_084142515.1">
    <property type="nucleotide sequence ID" value="NZ_AXNT01000023.1"/>
</dbReference>
<dbReference type="InterPro" id="IPR004960">
    <property type="entry name" value="LipA_acyltrans"/>
</dbReference>
<comment type="caution">
    <text evidence="8">The sequence shown here is derived from an EMBL/GenBank/DDBJ whole genome shotgun (WGS) entry which is preliminary data.</text>
</comment>